<dbReference type="RefSeq" id="XP_013249603.1">
    <property type="nucleotide sequence ID" value="XM_013394149.1"/>
</dbReference>
<dbReference type="InterPro" id="IPR025799">
    <property type="entry name" value="Arg_MeTrfase"/>
</dbReference>
<keyword evidence="1" id="KW-0949">S-adenosyl-L-methionine</keyword>
<dbReference type="GO" id="GO:0016274">
    <property type="term" value="F:protein-arginine N-methyltransferase activity"/>
    <property type="evidence" value="ECO:0007669"/>
    <property type="project" value="InterPro"/>
</dbReference>
<proteinExistence type="predicted"/>
<evidence type="ECO:0000313" key="3">
    <source>
        <dbReference type="EMBL" id="CDI80434.1"/>
    </source>
</evidence>
<dbReference type="Proteomes" id="UP000018050">
    <property type="component" value="Unassembled WGS sequence"/>
</dbReference>
<dbReference type="OMA" id="MSHKIDI"/>
<reference evidence="3" key="1">
    <citation type="submission" date="2013-10" db="EMBL/GenBank/DDBJ databases">
        <title>Genomic analysis of the causative agents of coccidiosis in chickens.</title>
        <authorList>
            <person name="Reid A.J."/>
            <person name="Blake D."/>
            <person name="Billington K."/>
            <person name="Browne H."/>
            <person name="Dunn M."/>
            <person name="Hung S."/>
            <person name="Kawahara F."/>
            <person name="Miranda-Saavedra D."/>
            <person name="Mourier T."/>
            <person name="Nagra H."/>
            <person name="Otto T.D."/>
            <person name="Rawlings N."/>
            <person name="Sanchez A."/>
            <person name="Sanders M."/>
            <person name="Subramaniam C."/>
            <person name="Tay Y."/>
            <person name="Dear P."/>
            <person name="Doerig C."/>
            <person name="Gruber A."/>
            <person name="Parkinson J."/>
            <person name="Shirley M."/>
            <person name="Wan K.L."/>
            <person name="Berriman M."/>
            <person name="Tomley F."/>
            <person name="Pain A."/>
        </authorList>
    </citation>
    <scope>NUCLEOTIDE SEQUENCE [LARGE SCALE GENOMIC DNA]</scope>
    <source>
        <strain evidence="3">Houghton</strain>
    </source>
</reference>
<dbReference type="AlphaFoldDB" id="U6GP84"/>
<sequence length="566" mass="62411">MAGAMWSSERGRRQASFKESGANHARVGPRCRTGCKTSTTPRLISTTCRSGITANARKREPDLIDEYDNKENASSNLACAGNSTSSASSRNRSSSSSSGNRNLCRPLKLQRRLSSRAPAAHSSSTTQLAQCKRTDDSGGDCGATRVHRELRGLILETPLKSRRMSAYFPDWSLNQKLDLLLKMGIVATTKVNESEEVHTLSICSQFAEENHLAMLQDSDRVSYYRKAMQWTGEAKSGGKRLVEGRRVLEIGTGPICLLSINAVNAGAKHVVALEASRPSHCRAKKFVEAIGMSHKIDILHGYSKRIPASLFKDPEVVIHEIIGDFASQEGVADALLDVQERTGSIPLSIPFGAETLICPASLPEPEHFLYPAHSYEGRSILSPRRILLQSVRLNTSHLLLCEDFQAFETLKFQCPMKDQMEQRKTLKFVISRPGCMAGLLAVIKIEIYPGMFFGTFRNGETDSWYTSLVLLPEEVKVEPGDTISVESCADMRNYSKVCSAKQPQKSGSKTESSSVLVSKPTYSFTVSVYKPSFSFRRPFKSFPPIVVPFEEQAPVLCGATRRGLQV</sequence>
<dbReference type="Gene3D" id="3.40.50.150">
    <property type="entry name" value="Vaccinia Virus protein VP39"/>
    <property type="match status" value="1"/>
</dbReference>
<dbReference type="GeneID" id="25268340"/>
<dbReference type="OrthoDB" id="41566at2759"/>
<feature type="compositionally biased region" description="Low complexity" evidence="2">
    <location>
        <begin position="80"/>
        <end position="102"/>
    </location>
</feature>
<dbReference type="GO" id="GO:0042054">
    <property type="term" value="F:histone methyltransferase activity"/>
    <property type="evidence" value="ECO:0007669"/>
    <property type="project" value="TreeGrafter"/>
</dbReference>
<dbReference type="GO" id="GO:0005634">
    <property type="term" value="C:nucleus"/>
    <property type="evidence" value="ECO:0007669"/>
    <property type="project" value="TreeGrafter"/>
</dbReference>
<name>U6GP84_EIMAC</name>
<feature type="region of interest" description="Disordered" evidence="2">
    <location>
        <begin position="1"/>
        <end position="36"/>
    </location>
</feature>
<evidence type="ECO:0000313" key="4">
    <source>
        <dbReference type="Proteomes" id="UP000018050"/>
    </source>
</evidence>
<dbReference type="InterPro" id="IPR029063">
    <property type="entry name" value="SAM-dependent_MTases_sf"/>
</dbReference>
<accession>U6GP84</accession>
<dbReference type="EMBL" id="HG671211">
    <property type="protein sequence ID" value="CDI80434.1"/>
    <property type="molecule type" value="Genomic_DNA"/>
</dbReference>
<reference evidence="3" key="2">
    <citation type="submission" date="2013-10" db="EMBL/GenBank/DDBJ databases">
        <authorList>
            <person name="Aslett M."/>
        </authorList>
    </citation>
    <scope>NUCLEOTIDE SEQUENCE [LARGE SCALE GENOMIC DNA]</scope>
    <source>
        <strain evidence="3">Houghton</strain>
    </source>
</reference>
<feature type="region of interest" description="Disordered" evidence="2">
    <location>
        <begin position="75"/>
        <end position="142"/>
    </location>
</feature>
<dbReference type="PANTHER" id="PTHR11006:SF53">
    <property type="entry name" value="PROTEIN ARGININE N-METHYLTRANSFERASE 3"/>
    <property type="match status" value="1"/>
</dbReference>
<dbReference type="SUPFAM" id="SSF53335">
    <property type="entry name" value="S-adenosyl-L-methionine-dependent methyltransferases"/>
    <property type="match status" value="1"/>
</dbReference>
<dbReference type="PANTHER" id="PTHR11006">
    <property type="entry name" value="PROTEIN ARGININE N-METHYLTRANSFERASE"/>
    <property type="match status" value="1"/>
</dbReference>
<gene>
    <name evidence="3" type="ORF">EAH_00002700</name>
</gene>
<organism evidence="3 4">
    <name type="scientific">Eimeria acervulina</name>
    <name type="common">Coccidian parasite</name>
    <dbReference type="NCBI Taxonomy" id="5801"/>
    <lineage>
        <taxon>Eukaryota</taxon>
        <taxon>Sar</taxon>
        <taxon>Alveolata</taxon>
        <taxon>Apicomplexa</taxon>
        <taxon>Conoidasida</taxon>
        <taxon>Coccidia</taxon>
        <taxon>Eucoccidiorida</taxon>
        <taxon>Eimeriorina</taxon>
        <taxon>Eimeriidae</taxon>
        <taxon>Eimeria</taxon>
    </lineage>
</organism>
<evidence type="ECO:0000256" key="2">
    <source>
        <dbReference type="SAM" id="MobiDB-lite"/>
    </source>
</evidence>
<dbReference type="VEuPathDB" id="ToxoDB:EAH_00002700"/>
<keyword evidence="4" id="KW-1185">Reference proteome</keyword>
<protein>
    <submittedName>
        <fullName evidence="3">Uncharacterized protein</fullName>
    </submittedName>
</protein>
<evidence type="ECO:0000256" key="1">
    <source>
        <dbReference type="ARBA" id="ARBA00022691"/>
    </source>
</evidence>